<evidence type="ECO:0000313" key="2">
    <source>
        <dbReference type="EMBL" id="VIO72699.1"/>
    </source>
</evidence>
<dbReference type="Proteomes" id="UP000328092">
    <property type="component" value="Unassembled WGS sequence"/>
</dbReference>
<organism evidence="2 3">
    <name type="scientific">Bradyrhizobium ivorense</name>
    <dbReference type="NCBI Taxonomy" id="2511166"/>
    <lineage>
        <taxon>Bacteria</taxon>
        <taxon>Pseudomonadati</taxon>
        <taxon>Pseudomonadota</taxon>
        <taxon>Alphaproteobacteria</taxon>
        <taxon>Hyphomicrobiales</taxon>
        <taxon>Nitrobacteraceae</taxon>
        <taxon>Bradyrhizobium</taxon>
    </lineage>
</organism>
<dbReference type="EMBL" id="CAADFC020000016">
    <property type="protein sequence ID" value="VIO72699.1"/>
    <property type="molecule type" value="Genomic_DNA"/>
</dbReference>
<reference evidence="2" key="1">
    <citation type="submission" date="2019-02" db="EMBL/GenBank/DDBJ databases">
        <authorList>
            <person name="Pothier F.J."/>
        </authorList>
    </citation>
    <scope>NUCLEOTIDE SEQUENCE</scope>
    <source>
        <strain evidence="2">CI-1B</strain>
    </source>
</reference>
<dbReference type="EC" id="2.7.7.-" evidence="2"/>
<proteinExistence type="predicted"/>
<dbReference type="Pfam" id="PF18818">
    <property type="entry name" value="MPTase-PolyVal"/>
    <property type="match status" value="1"/>
</dbReference>
<comment type="caution">
    <text evidence="2">The sequence shown here is derived from an EMBL/GenBank/DDBJ whole genome shotgun (WGS) entry which is preliminary data.</text>
</comment>
<keyword evidence="2" id="KW-0548">Nucleotidyltransferase</keyword>
<dbReference type="GO" id="GO:0016779">
    <property type="term" value="F:nucleotidyltransferase activity"/>
    <property type="evidence" value="ECO:0007669"/>
    <property type="project" value="UniProtKB-KW"/>
</dbReference>
<keyword evidence="3" id="KW-1185">Reference proteome</keyword>
<evidence type="ECO:0000259" key="1">
    <source>
        <dbReference type="Pfam" id="PF18818"/>
    </source>
</evidence>
<sequence length="92" mass="9776">MRDQTGGFGSKAYASEELVAEMTAAFVCATLSISPTVRHADYIGNWIDVLRGDNRAIFHAASKASRAADLLLGFRAPPPASTEHEAPDGQEA</sequence>
<accession>A0A508TD35</accession>
<evidence type="ECO:0000313" key="3">
    <source>
        <dbReference type="Proteomes" id="UP000328092"/>
    </source>
</evidence>
<gene>
    <name evidence="2" type="primary">traC_3</name>
    <name evidence="2" type="ORF">CI1B_43450</name>
</gene>
<protein>
    <submittedName>
        <fullName evidence="2">DNA primase TraC</fullName>
        <ecNumber evidence="2">2.7.7.-</ecNumber>
    </submittedName>
</protein>
<dbReference type="AlphaFoldDB" id="A0A508TD35"/>
<feature type="domain" description="Polyvalent protein metallopeptidase" evidence="1">
    <location>
        <begin position="2"/>
        <end position="63"/>
    </location>
</feature>
<name>A0A508TD35_9BRAD</name>
<keyword evidence="2" id="KW-0808">Transferase</keyword>
<dbReference type="InterPro" id="IPR041459">
    <property type="entry name" value="MPTase-PolyVal"/>
</dbReference>